<gene>
    <name evidence="2" type="ORF">JOF36_003229</name>
</gene>
<name>A0ABS4VUB5_9PSEU</name>
<evidence type="ECO:0000313" key="3">
    <source>
        <dbReference type="Proteomes" id="UP001519295"/>
    </source>
</evidence>
<feature type="region of interest" description="Disordered" evidence="1">
    <location>
        <begin position="18"/>
        <end position="73"/>
    </location>
</feature>
<proteinExistence type="predicted"/>
<evidence type="ECO:0000256" key="1">
    <source>
        <dbReference type="SAM" id="MobiDB-lite"/>
    </source>
</evidence>
<dbReference type="RefSeq" id="WP_210027671.1">
    <property type="nucleotide sequence ID" value="NZ_JAGINU010000001.1"/>
</dbReference>
<comment type="caution">
    <text evidence="2">The sequence shown here is derived from an EMBL/GenBank/DDBJ whole genome shotgun (WGS) entry which is preliminary data.</text>
</comment>
<sequence length="73" mass="7693">MSLLERQRIATLREQNLSLDDAGDHDDTVTITTGSTARGTGCPGGSASGSEPADAHPHRAELLPWRRLLGGAQ</sequence>
<evidence type="ECO:0000313" key="2">
    <source>
        <dbReference type="EMBL" id="MBP2367533.1"/>
    </source>
</evidence>
<dbReference type="Proteomes" id="UP001519295">
    <property type="component" value="Unassembled WGS sequence"/>
</dbReference>
<protein>
    <submittedName>
        <fullName evidence="2">Uncharacterized protein</fullName>
    </submittedName>
</protein>
<keyword evidence="3" id="KW-1185">Reference proteome</keyword>
<feature type="compositionally biased region" description="Polar residues" evidence="1">
    <location>
        <begin position="29"/>
        <end position="38"/>
    </location>
</feature>
<dbReference type="EMBL" id="JAGINU010000001">
    <property type="protein sequence ID" value="MBP2367533.1"/>
    <property type="molecule type" value="Genomic_DNA"/>
</dbReference>
<organism evidence="2 3">
    <name type="scientific">Pseudonocardia parietis</name>
    <dbReference type="NCBI Taxonomy" id="570936"/>
    <lineage>
        <taxon>Bacteria</taxon>
        <taxon>Bacillati</taxon>
        <taxon>Actinomycetota</taxon>
        <taxon>Actinomycetes</taxon>
        <taxon>Pseudonocardiales</taxon>
        <taxon>Pseudonocardiaceae</taxon>
        <taxon>Pseudonocardia</taxon>
    </lineage>
</organism>
<accession>A0ABS4VUB5</accession>
<reference evidence="2 3" key="1">
    <citation type="submission" date="2021-03" db="EMBL/GenBank/DDBJ databases">
        <title>Sequencing the genomes of 1000 actinobacteria strains.</title>
        <authorList>
            <person name="Klenk H.-P."/>
        </authorList>
    </citation>
    <scope>NUCLEOTIDE SEQUENCE [LARGE SCALE GENOMIC DNA]</scope>
    <source>
        <strain evidence="2 3">DSM 45256</strain>
    </source>
</reference>